<organism evidence="6 7">
    <name type="scientific">Pandoraea thiooxydans</name>
    <dbReference type="NCBI Taxonomy" id="445709"/>
    <lineage>
        <taxon>Bacteria</taxon>
        <taxon>Pseudomonadati</taxon>
        <taxon>Pseudomonadota</taxon>
        <taxon>Betaproteobacteria</taxon>
        <taxon>Burkholderiales</taxon>
        <taxon>Burkholderiaceae</taxon>
        <taxon>Pandoraea</taxon>
    </lineage>
</organism>
<dbReference type="Pfam" id="PF00126">
    <property type="entry name" value="HTH_1"/>
    <property type="match status" value="1"/>
</dbReference>
<keyword evidence="7" id="KW-1185">Reference proteome</keyword>
<proteinExistence type="inferred from homology"/>
<dbReference type="OrthoDB" id="9785974at2"/>
<reference evidence="7" key="1">
    <citation type="submission" date="2015-06" db="EMBL/GenBank/DDBJ databases">
        <authorList>
            <person name="Lim Y.L."/>
            <person name="Ee R."/>
            <person name="Yong D."/>
            <person name="How K.Y."/>
            <person name="Yin W.F."/>
            <person name="Chan K.G."/>
        </authorList>
    </citation>
    <scope>NUCLEOTIDE SEQUENCE [LARGE SCALE GENOMIC DNA]</scope>
    <source>
        <strain evidence="7">DSM 25325</strain>
    </source>
</reference>
<feature type="domain" description="HTH lysR-type" evidence="5">
    <location>
        <begin position="7"/>
        <end position="64"/>
    </location>
</feature>
<dbReference type="InterPro" id="IPR005119">
    <property type="entry name" value="LysR_subst-bd"/>
</dbReference>
<dbReference type="SUPFAM" id="SSF46785">
    <property type="entry name" value="Winged helix' DNA-binding domain"/>
    <property type="match status" value="1"/>
</dbReference>
<dbReference type="AlphaFoldDB" id="A0A0G3EQK3"/>
<dbReference type="PANTHER" id="PTHR30419:SF2">
    <property type="entry name" value="LYSR FAMILY TRANSCRIPTIONAL REGULATOR"/>
    <property type="match status" value="1"/>
</dbReference>
<dbReference type="InterPro" id="IPR036390">
    <property type="entry name" value="WH_DNA-bd_sf"/>
</dbReference>
<keyword evidence="4" id="KW-0804">Transcription</keyword>
<dbReference type="PANTHER" id="PTHR30419">
    <property type="entry name" value="HTH-TYPE TRANSCRIPTIONAL REGULATOR YBHD"/>
    <property type="match status" value="1"/>
</dbReference>
<dbReference type="Proteomes" id="UP000036700">
    <property type="component" value="Chromosome"/>
</dbReference>
<keyword evidence="3" id="KW-0238">DNA-binding</keyword>
<dbReference type="GO" id="GO:0003677">
    <property type="term" value="F:DNA binding"/>
    <property type="evidence" value="ECO:0007669"/>
    <property type="project" value="UniProtKB-KW"/>
</dbReference>
<keyword evidence="2" id="KW-0805">Transcription regulation</keyword>
<evidence type="ECO:0000256" key="2">
    <source>
        <dbReference type="ARBA" id="ARBA00023015"/>
    </source>
</evidence>
<dbReference type="GO" id="GO:0003700">
    <property type="term" value="F:DNA-binding transcription factor activity"/>
    <property type="evidence" value="ECO:0007669"/>
    <property type="project" value="InterPro"/>
</dbReference>
<dbReference type="STRING" id="445709.ABW99_15190"/>
<dbReference type="EMBL" id="CP011568">
    <property type="protein sequence ID" value="AKJ69363.1"/>
    <property type="molecule type" value="Genomic_DNA"/>
</dbReference>
<gene>
    <name evidence="6" type="ORF">ABW99_15190</name>
</gene>
<dbReference type="InterPro" id="IPR050950">
    <property type="entry name" value="HTH-type_LysR_regulators"/>
</dbReference>
<dbReference type="Gene3D" id="3.40.190.290">
    <property type="match status" value="1"/>
</dbReference>
<comment type="similarity">
    <text evidence="1">Belongs to the LysR transcriptional regulatory family.</text>
</comment>
<dbReference type="KEGG" id="ptx:ABW99_15190"/>
<sequence>MVNPSHFDLQSLRVFLMAAELGSLTKAAERAAMTLSAVSKRIAELEKTVDCALFVRRPRGLDLTPAGRGLAEHARQILDQVNRMASEIGDYAVGVRGHVRLWVTPSAVIQFLPADLSAFLAANPGVRIGLEERMSAEIVDAVAAGRADIGIFAENIPAPLLDKVRYRQDKLVVLVPPHHPLARRRRIAFADTLKYDYVGLNQGSSLLARMVDEAATAERALRLTVQVSSFDGICRMIEAGLGIGILPEAAVRAEILGAGLHAVELTDAWAHRTLWVGVKAGVPLAPEAAKLYAFLQASAPGAAA</sequence>
<evidence type="ECO:0000256" key="3">
    <source>
        <dbReference type="ARBA" id="ARBA00023125"/>
    </source>
</evidence>
<dbReference type="GO" id="GO:0005829">
    <property type="term" value="C:cytosol"/>
    <property type="evidence" value="ECO:0007669"/>
    <property type="project" value="TreeGrafter"/>
</dbReference>
<protein>
    <submittedName>
        <fullName evidence="6">GntR family transcriptional regulator</fullName>
    </submittedName>
</protein>
<dbReference type="InterPro" id="IPR000847">
    <property type="entry name" value="LysR_HTH_N"/>
</dbReference>
<evidence type="ECO:0000313" key="6">
    <source>
        <dbReference type="EMBL" id="AKJ69363.1"/>
    </source>
</evidence>
<dbReference type="CDD" id="cd08421">
    <property type="entry name" value="PBP2_LTTR_like_1"/>
    <property type="match status" value="1"/>
</dbReference>
<dbReference type="InterPro" id="IPR036388">
    <property type="entry name" value="WH-like_DNA-bd_sf"/>
</dbReference>
<name>A0A0G3EQK3_9BURK</name>
<evidence type="ECO:0000259" key="5">
    <source>
        <dbReference type="PROSITE" id="PS50931"/>
    </source>
</evidence>
<accession>A0A0G3EQK3</accession>
<dbReference type="Pfam" id="PF03466">
    <property type="entry name" value="LysR_substrate"/>
    <property type="match status" value="1"/>
</dbReference>
<evidence type="ECO:0000256" key="4">
    <source>
        <dbReference type="ARBA" id="ARBA00023163"/>
    </source>
</evidence>
<dbReference type="PROSITE" id="PS50931">
    <property type="entry name" value="HTH_LYSR"/>
    <property type="match status" value="1"/>
</dbReference>
<evidence type="ECO:0000256" key="1">
    <source>
        <dbReference type="ARBA" id="ARBA00009437"/>
    </source>
</evidence>
<evidence type="ECO:0000313" key="7">
    <source>
        <dbReference type="Proteomes" id="UP000036700"/>
    </source>
</evidence>
<dbReference type="SUPFAM" id="SSF53850">
    <property type="entry name" value="Periplasmic binding protein-like II"/>
    <property type="match status" value="1"/>
</dbReference>
<dbReference type="Gene3D" id="1.10.10.10">
    <property type="entry name" value="Winged helix-like DNA-binding domain superfamily/Winged helix DNA-binding domain"/>
    <property type="match status" value="1"/>
</dbReference>
<dbReference type="PATRIC" id="fig|445709.3.peg.3214"/>
<dbReference type="RefSeq" id="WP_047215262.1">
    <property type="nucleotide sequence ID" value="NZ_CP011568.3"/>
</dbReference>
<dbReference type="FunFam" id="1.10.10.10:FF:000001">
    <property type="entry name" value="LysR family transcriptional regulator"/>
    <property type="match status" value="1"/>
</dbReference>